<dbReference type="InterPro" id="IPR001387">
    <property type="entry name" value="Cro/C1-type_HTH"/>
</dbReference>
<dbReference type="AlphaFoldDB" id="A0A101J567"/>
<dbReference type="EMBL" id="LMBR01000228">
    <property type="protein sequence ID" value="KUL20448.1"/>
    <property type="molecule type" value="Genomic_DNA"/>
</dbReference>
<dbReference type="InterPro" id="IPR010982">
    <property type="entry name" value="Lambda_DNA-bd_dom_sf"/>
</dbReference>
<name>A0A101J567_CHLLI</name>
<dbReference type="RefSeq" id="WP_059139548.1">
    <property type="nucleotide sequence ID" value="NZ_LMBR01000228.1"/>
</dbReference>
<evidence type="ECO:0000313" key="4">
    <source>
        <dbReference type="Proteomes" id="UP000053937"/>
    </source>
</evidence>
<protein>
    <submittedName>
        <fullName evidence="3">Transcriptional regulator</fullName>
    </submittedName>
</protein>
<organism evidence="3 4">
    <name type="scientific">Chlorobium limicola</name>
    <dbReference type="NCBI Taxonomy" id="1092"/>
    <lineage>
        <taxon>Bacteria</taxon>
        <taxon>Pseudomonadati</taxon>
        <taxon>Chlorobiota</taxon>
        <taxon>Chlorobiia</taxon>
        <taxon>Chlorobiales</taxon>
        <taxon>Chlorobiaceae</taxon>
        <taxon>Chlorobium/Pelodictyon group</taxon>
        <taxon>Chlorobium</taxon>
    </lineage>
</organism>
<gene>
    <name evidence="3" type="ORF">ASB62_08935</name>
</gene>
<dbReference type="Pfam" id="PF06114">
    <property type="entry name" value="Peptidase_M78"/>
    <property type="match status" value="1"/>
</dbReference>
<comment type="caution">
    <text evidence="3">The sequence shown here is derived from an EMBL/GenBank/DDBJ whole genome shotgun (WGS) entry which is preliminary data.</text>
</comment>
<dbReference type="GO" id="GO:0003677">
    <property type="term" value="F:DNA binding"/>
    <property type="evidence" value="ECO:0007669"/>
    <property type="project" value="InterPro"/>
</dbReference>
<comment type="similarity">
    <text evidence="1">Belongs to the short-chain fatty acyl-CoA assimilation regulator (ScfR) family.</text>
</comment>
<proteinExistence type="inferred from homology"/>
<dbReference type="OrthoDB" id="9796786at2"/>
<dbReference type="Gene3D" id="1.10.10.2910">
    <property type="match status" value="1"/>
</dbReference>
<dbReference type="Proteomes" id="UP000053937">
    <property type="component" value="Unassembled WGS sequence"/>
</dbReference>
<evidence type="ECO:0000259" key="2">
    <source>
        <dbReference type="PROSITE" id="PS50943"/>
    </source>
</evidence>
<sequence length="359" mass="40555">MIGERILQARKAAGLTLAELGTQLGITHTAIQKFEQGRLTPNSTQLLALAKACGIRTEYFFRTNTVELINPEFRKRVRFGKTAQEKVLIRATEQAERRVKLLGLYPIPPIEPFTVPKALPHKIGNYEQIEEFSEALRNAWLLGMDQISDLCDTLETHGIFVLVIDEENTAFDGLMATALADDGSIYPLIAVSKQWPADRQRFTLAHELGHLMLSGRLGEELDEEKACNRFAGSFLAPKPAVIQTLGQQRSELEWHELYTLKHEYGLSMAGWLIRAKQCSVITKNVYESHFIRFSKKGWRTREPGEPLAQEQPKFFQQLVFRALGESLITESAAAALLGIPLMTLFRQRQLEPEDDAAHQ</sequence>
<accession>A0A101J567</accession>
<dbReference type="PANTHER" id="PTHR43236">
    <property type="entry name" value="ANTITOXIN HIGA1"/>
    <property type="match status" value="1"/>
</dbReference>
<dbReference type="CDD" id="cd00093">
    <property type="entry name" value="HTH_XRE"/>
    <property type="match status" value="1"/>
</dbReference>
<dbReference type="Gene3D" id="1.10.260.40">
    <property type="entry name" value="lambda repressor-like DNA-binding domains"/>
    <property type="match status" value="1"/>
</dbReference>
<dbReference type="PANTHER" id="PTHR43236:SF1">
    <property type="entry name" value="BLL7220 PROTEIN"/>
    <property type="match status" value="1"/>
</dbReference>
<keyword evidence="4" id="KW-1185">Reference proteome</keyword>
<dbReference type="InterPro" id="IPR052345">
    <property type="entry name" value="Rad_response_metalloprotease"/>
</dbReference>
<dbReference type="SUPFAM" id="SSF47413">
    <property type="entry name" value="lambda repressor-like DNA-binding domains"/>
    <property type="match status" value="1"/>
</dbReference>
<evidence type="ECO:0000313" key="3">
    <source>
        <dbReference type="EMBL" id="KUL20448.1"/>
    </source>
</evidence>
<dbReference type="SMART" id="SM00530">
    <property type="entry name" value="HTH_XRE"/>
    <property type="match status" value="1"/>
</dbReference>
<dbReference type="PROSITE" id="PS50943">
    <property type="entry name" value="HTH_CROC1"/>
    <property type="match status" value="1"/>
</dbReference>
<evidence type="ECO:0000256" key="1">
    <source>
        <dbReference type="ARBA" id="ARBA00007227"/>
    </source>
</evidence>
<dbReference type="InterPro" id="IPR010359">
    <property type="entry name" value="IrrE_HExxH"/>
</dbReference>
<reference evidence="3 4" key="1">
    <citation type="submission" date="2015-10" db="EMBL/GenBank/DDBJ databases">
        <title>Draft Genome Sequence of Chlorobium limicola strain Frasassi Growing under Artificial Lighting in the Frasassi Cave System.</title>
        <authorList>
            <person name="Mansor M."/>
            <person name="Macalady J."/>
        </authorList>
    </citation>
    <scope>NUCLEOTIDE SEQUENCE [LARGE SCALE GENOMIC DNA]</scope>
    <source>
        <strain evidence="3 4">Frasassi</strain>
    </source>
</reference>
<feature type="domain" description="HTH cro/C1-type" evidence="2">
    <location>
        <begin position="6"/>
        <end position="60"/>
    </location>
</feature>
<dbReference type="Pfam" id="PF01381">
    <property type="entry name" value="HTH_3"/>
    <property type="match status" value="1"/>
</dbReference>